<reference evidence="17" key="1">
    <citation type="submission" date="2016-12" db="EMBL/GenBank/DDBJ databases">
        <authorList>
            <person name="Meng X."/>
        </authorList>
    </citation>
    <scope>NUCLEOTIDE SEQUENCE [LARGE SCALE GENOMIC DNA]</scope>
    <source>
        <strain evidence="17">DSM 20732</strain>
    </source>
</reference>
<dbReference type="PANTHER" id="PTHR45436">
    <property type="entry name" value="SENSOR HISTIDINE KINASE YKOH"/>
    <property type="match status" value="1"/>
</dbReference>
<evidence type="ECO:0000256" key="10">
    <source>
        <dbReference type="ARBA" id="ARBA00023012"/>
    </source>
</evidence>
<evidence type="ECO:0000256" key="1">
    <source>
        <dbReference type="ARBA" id="ARBA00000085"/>
    </source>
</evidence>
<evidence type="ECO:0000256" key="4">
    <source>
        <dbReference type="ARBA" id="ARBA00012438"/>
    </source>
</evidence>
<dbReference type="CDD" id="cd00082">
    <property type="entry name" value="HisKA"/>
    <property type="match status" value="1"/>
</dbReference>
<dbReference type="Pfam" id="PF00512">
    <property type="entry name" value="HisKA"/>
    <property type="match status" value="1"/>
</dbReference>
<dbReference type="InterPro" id="IPR003594">
    <property type="entry name" value="HATPase_dom"/>
</dbReference>
<dbReference type="InterPro" id="IPR005467">
    <property type="entry name" value="His_kinase_dom"/>
</dbReference>
<dbReference type="InterPro" id="IPR004358">
    <property type="entry name" value="Sig_transdc_His_kin-like_C"/>
</dbReference>
<dbReference type="PROSITE" id="PS50885">
    <property type="entry name" value="HAMP"/>
    <property type="match status" value="1"/>
</dbReference>
<dbReference type="Pfam" id="PF00672">
    <property type="entry name" value="HAMP"/>
    <property type="match status" value="1"/>
</dbReference>
<evidence type="ECO:0000259" key="15">
    <source>
        <dbReference type="PROSITE" id="PS50885"/>
    </source>
</evidence>
<dbReference type="InterPro" id="IPR003661">
    <property type="entry name" value="HisK_dim/P_dom"/>
</dbReference>
<dbReference type="EC" id="2.7.13.3" evidence="4"/>
<evidence type="ECO:0000256" key="11">
    <source>
        <dbReference type="ARBA" id="ARBA00023136"/>
    </source>
</evidence>
<dbReference type="GO" id="GO:0005886">
    <property type="term" value="C:plasma membrane"/>
    <property type="evidence" value="ECO:0007669"/>
    <property type="project" value="UniProtKB-SubCell"/>
</dbReference>
<evidence type="ECO:0000256" key="2">
    <source>
        <dbReference type="ARBA" id="ARBA00001968"/>
    </source>
</evidence>
<dbReference type="InterPro" id="IPR003660">
    <property type="entry name" value="HAMP_dom"/>
</dbReference>
<feature type="compositionally biased region" description="Pro residues" evidence="12">
    <location>
        <begin position="1"/>
        <end position="14"/>
    </location>
</feature>
<dbReference type="FunFam" id="3.30.565.10:FF:000006">
    <property type="entry name" value="Sensor histidine kinase WalK"/>
    <property type="match status" value="1"/>
</dbReference>
<dbReference type="InterPro" id="IPR036890">
    <property type="entry name" value="HATPase_C_sf"/>
</dbReference>
<feature type="domain" description="HAMP" evidence="15">
    <location>
        <begin position="225"/>
        <end position="278"/>
    </location>
</feature>
<dbReference type="FunCoup" id="A0A1Q5PV42">
    <property type="interactions" value="12"/>
</dbReference>
<keyword evidence="5" id="KW-0597">Phosphoprotein</keyword>
<comment type="catalytic activity">
    <reaction evidence="1">
        <text>ATP + protein L-histidine = ADP + protein N-phospho-L-histidine.</text>
        <dbReference type="EC" id="2.7.13.3"/>
    </reaction>
</comment>
<dbReference type="SUPFAM" id="SSF158472">
    <property type="entry name" value="HAMP domain-like"/>
    <property type="match status" value="1"/>
</dbReference>
<dbReference type="FunFam" id="1.10.287.130:FF:000001">
    <property type="entry name" value="Two-component sensor histidine kinase"/>
    <property type="match status" value="1"/>
</dbReference>
<dbReference type="Gene3D" id="6.10.340.10">
    <property type="match status" value="1"/>
</dbReference>
<keyword evidence="9 13" id="KW-1133">Transmembrane helix</keyword>
<sequence>MTQPPPPSPTPATPPGRAVRPRGTRAPVGAARSEWHARPLAQRLVAVTTGLLALGLAFVSVLTVQLIDTFQRRALDEKLSATAQEVAQLAVNLYPQGGQAQVPNDYYYSVTIDNVGTRDYVWGPVAKAQGRPKRVEKTYAEAQEELVQVGGLRPFTLETDTPGKTWRAVTLPLQPASPGAARGSVTVALSTAPSRAHVARAALTLTFISGGILLAGIVSASYLVRRSLRPLREIEEVAGKIAGGDLSTRIEGEPTTTEVGSLSRSLNMMLERIEESFESETRARQQMQQFVSDASHELRTPLATVRGYAELYRIGGIPAGNVSQAMARIESEAQRMGGLVEDLLKLARLGEGSEMKFERIDLRRLAARGVMDLRVLDSSRPVELVVLPDNAAPLAPGTVTGVDDPLQTVPGSSAPVAVADADRLTQVITNLLGNVIRHTPAGSPVEIAVGRRGGLGVIEVRDHGPGIAQEARERVFERFYRTDASRSRESGGSGLGLAIVVAILRSHDGTIRVLDTPGGGATMRVEVPLAGPSLSRRAPRS</sequence>
<dbReference type="InterPro" id="IPR050428">
    <property type="entry name" value="TCS_sensor_his_kinase"/>
</dbReference>
<dbReference type="Pfam" id="PF02518">
    <property type="entry name" value="HATPase_c"/>
    <property type="match status" value="1"/>
</dbReference>
<evidence type="ECO:0000256" key="13">
    <source>
        <dbReference type="SAM" id="Phobius"/>
    </source>
</evidence>
<keyword evidence="6" id="KW-0808">Transferase</keyword>
<dbReference type="Gene3D" id="3.30.565.10">
    <property type="entry name" value="Histidine kinase-like ATPase, C-terminal domain"/>
    <property type="match status" value="1"/>
</dbReference>
<dbReference type="GO" id="GO:0000155">
    <property type="term" value="F:phosphorelay sensor kinase activity"/>
    <property type="evidence" value="ECO:0007669"/>
    <property type="project" value="InterPro"/>
</dbReference>
<comment type="cofactor">
    <cofactor evidence="2">
        <name>a divalent metal cation</name>
        <dbReference type="ChEBI" id="CHEBI:60240"/>
    </cofactor>
</comment>
<gene>
    <name evidence="16" type="ORF">BSZ40_07680</name>
</gene>
<evidence type="ECO:0000259" key="14">
    <source>
        <dbReference type="PROSITE" id="PS50109"/>
    </source>
</evidence>
<evidence type="ECO:0000256" key="3">
    <source>
        <dbReference type="ARBA" id="ARBA00004236"/>
    </source>
</evidence>
<comment type="subcellular location">
    <subcellularLocation>
        <location evidence="3">Cell membrane</location>
    </subcellularLocation>
</comment>
<evidence type="ECO:0000256" key="5">
    <source>
        <dbReference type="ARBA" id="ARBA00022553"/>
    </source>
</evidence>
<dbReference type="SMART" id="SM00388">
    <property type="entry name" value="HisKA"/>
    <property type="match status" value="1"/>
</dbReference>
<dbReference type="Proteomes" id="UP000185612">
    <property type="component" value="Unassembled WGS sequence"/>
</dbReference>
<keyword evidence="10" id="KW-0902">Two-component regulatory system</keyword>
<evidence type="ECO:0000256" key="6">
    <source>
        <dbReference type="ARBA" id="ARBA00022679"/>
    </source>
</evidence>
<proteinExistence type="predicted"/>
<dbReference type="PANTHER" id="PTHR45436:SF5">
    <property type="entry name" value="SENSOR HISTIDINE KINASE TRCS"/>
    <property type="match status" value="1"/>
</dbReference>
<keyword evidence="8" id="KW-0418">Kinase</keyword>
<dbReference type="GO" id="GO:0005509">
    <property type="term" value="F:calcium ion binding"/>
    <property type="evidence" value="ECO:0007669"/>
    <property type="project" value="UniProtKB-ARBA"/>
</dbReference>
<feature type="domain" description="Histidine kinase" evidence="14">
    <location>
        <begin position="293"/>
        <end position="531"/>
    </location>
</feature>
<dbReference type="InterPro" id="IPR036097">
    <property type="entry name" value="HisK_dim/P_sf"/>
</dbReference>
<dbReference type="SMART" id="SM00387">
    <property type="entry name" value="HATPase_c"/>
    <property type="match status" value="1"/>
</dbReference>
<comment type="caution">
    <text evidence="16">The sequence shown here is derived from an EMBL/GenBank/DDBJ whole genome shotgun (WGS) entry which is preliminary data.</text>
</comment>
<keyword evidence="17" id="KW-1185">Reference proteome</keyword>
<organism evidence="16 17">
    <name type="scientific">Buchananella hordeovulneris</name>
    <dbReference type="NCBI Taxonomy" id="52770"/>
    <lineage>
        <taxon>Bacteria</taxon>
        <taxon>Bacillati</taxon>
        <taxon>Actinomycetota</taxon>
        <taxon>Actinomycetes</taxon>
        <taxon>Actinomycetales</taxon>
        <taxon>Actinomycetaceae</taxon>
        <taxon>Buchananella</taxon>
    </lineage>
</organism>
<evidence type="ECO:0000256" key="9">
    <source>
        <dbReference type="ARBA" id="ARBA00022989"/>
    </source>
</evidence>
<feature type="region of interest" description="Disordered" evidence="12">
    <location>
        <begin position="1"/>
        <end position="32"/>
    </location>
</feature>
<dbReference type="SUPFAM" id="SSF55874">
    <property type="entry name" value="ATPase domain of HSP90 chaperone/DNA topoisomerase II/histidine kinase"/>
    <property type="match status" value="1"/>
</dbReference>
<dbReference type="CDD" id="cd00075">
    <property type="entry name" value="HATPase"/>
    <property type="match status" value="1"/>
</dbReference>
<dbReference type="PROSITE" id="PS50109">
    <property type="entry name" value="HIS_KIN"/>
    <property type="match status" value="1"/>
</dbReference>
<dbReference type="RefSeq" id="WP_073824889.1">
    <property type="nucleotide sequence ID" value="NZ_MQVS01000007.1"/>
</dbReference>
<dbReference type="PRINTS" id="PR00344">
    <property type="entry name" value="BCTRLSENSOR"/>
</dbReference>
<evidence type="ECO:0000256" key="8">
    <source>
        <dbReference type="ARBA" id="ARBA00022777"/>
    </source>
</evidence>
<evidence type="ECO:0000256" key="7">
    <source>
        <dbReference type="ARBA" id="ARBA00022692"/>
    </source>
</evidence>
<evidence type="ECO:0000313" key="17">
    <source>
        <dbReference type="Proteomes" id="UP000185612"/>
    </source>
</evidence>
<evidence type="ECO:0000256" key="12">
    <source>
        <dbReference type="SAM" id="MobiDB-lite"/>
    </source>
</evidence>
<protein>
    <recommendedName>
        <fullName evidence="4">histidine kinase</fullName>
        <ecNumber evidence="4">2.7.13.3</ecNumber>
    </recommendedName>
</protein>
<dbReference type="AlphaFoldDB" id="A0A1Q5PV42"/>
<dbReference type="STRING" id="52770.BSZ40_07680"/>
<feature type="transmembrane region" description="Helical" evidence="13">
    <location>
        <begin position="202"/>
        <end position="224"/>
    </location>
</feature>
<keyword evidence="7 13" id="KW-0812">Transmembrane</keyword>
<dbReference type="EMBL" id="MQVS01000007">
    <property type="protein sequence ID" value="OKL51437.1"/>
    <property type="molecule type" value="Genomic_DNA"/>
</dbReference>
<dbReference type="CDD" id="cd06225">
    <property type="entry name" value="HAMP"/>
    <property type="match status" value="1"/>
</dbReference>
<dbReference type="Gene3D" id="1.10.287.130">
    <property type="match status" value="1"/>
</dbReference>
<evidence type="ECO:0000313" key="16">
    <source>
        <dbReference type="EMBL" id="OKL51437.1"/>
    </source>
</evidence>
<dbReference type="SUPFAM" id="SSF47384">
    <property type="entry name" value="Homodimeric domain of signal transducing histidine kinase"/>
    <property type="match status" value="1"/>
</dbReference>
<feature type="transmembrane region" description="Helical" evidence="13">
    <location>
        <begin position="44"/>
        <end position="67"/>
    </location>
</feature>
<keyword evidence="11 13" id="KW-0472">Membrane</keyword>
<dbReference type="SMART" id="SM00304">
    <property type="entry name" value="HAMP"/>
    <property type="match status" value="1"/>
</dbReference>
<dbReference type="OrthoDB" id="9786919at2"/>
<accession>A0A1Q5PV42</accession>
<name>A0A1Q5PV42_9ACTO</name>